<evidence type="ECO:0008006" key="3">
    <source>
        <dbReference type="Google" id="ProtNLM"/>
    </source>
</evidence>
<evidence type="ECO:0000313" key="2">
    <source>
        <dbReference type="EMBL" id="QHU01522.1"/>
    </source>
</evidence>
<sequence length="359" mass="42517">MSLNKYVVAIPSYKRPTTLKNKSLRVLQEHNIDPKRINIFVSDKEQENIYKKELPNNSYNKIIVGEPGIKNIRNFMPKYFKEGQKIFYMDDDISEVFQNFNQNKVPNKLNKNTYDKKYNKLKKIKNLHNFIEEAFSLAKKKKMDNWGVYPVENPYFMKPTTKEPEDFTSTYLSYIIGFMTGVINNRKEEIRTIDDKEDYERSIKYYLKDGGVLRFNNITCRTNCYKEPGGMQVERTKQRIHDSAVYLTKKYPQLCSLNTKKKSGFTEVRLKDKRENNNNNNNNNNNSNYSYSNNINKPETKIIDLSKPSSCKMKIKLKEHKKITMKKPNFLNNLMRQLKKKTKLKEIPKKNLPIRKCGM</sequence>
<accession>A0A6C0J790</accession>
<dbReference type="EMBL" id="MN740345">
    <property type="protein sequence ID" value="QHU01522.1"/>
    <property type="molecule type" value="Genomic_DNA"/>
</dbReference>
<feature type="compositionally biased region" description="Low complexity" evidence="1">
    <location>
        <begin position="277"/>
        <end position="294"/>
    </location>
</feature>
<protein>
    <recommendedName>
        <fullName evidence="3">Glycosyltransferase 2-like domain-containing protein</fullName>
    </recommendedName>
</protein>
<reference evidence="2" key="1">
    <citation type="journal article" date="2020" name="Nature">
        <title>Giant virus diversity and host interactions through global metagenomics.</title>
        <authorList>
            <person name="Schulz F."/>
            <person name="Roux S."/>
            <person name="Paez-Espino D."/>
            <person name="Jungbluth S."/>
            <person name="Walsh D.A."/>
            <person name="Denef V.J."/>
            <person name="McMahon K.D."/>
            <person name="Konstantinidis K.T."/>
            <person name="Eloe-Fadrosh E.A."/>
            <person name="Kyrpides N.C."/>
            <person name="Woyke T."/>
        </authorList>
    </citation>
    <scope>NUCLEOTIDE SEQUENCE</scope>
    <source>
        <strain evidence="2">GVMAG-M-3300025860-25</strain>
    </source>
</reference>
<proteinExistence type="predicted"/>
<dbReference type="AlphaFoldDB" id="A0A6C0J790"/>
<evidence type="ECO:0000256" key="1">
    <source>
        <dbReference type="SAM" id="MobiDB-lite"/>
    </source>
</evidence>
<name>A0A6C0J790_9ZZZZ</name>
<feature type="region of interest" description="Disordered" evidence="1">
    <location>
        <begin position="272"/>
        <end position="294"/>
    </location>
</feature>
<organism evidence="2">
    <name type="scientific">viral metagenome</name>
    <dbReference type="NCBI Taxonomy" id="1070528"/>
    <lineage>
        <taxon>unclassified sequences</taxon>
        <taxon>metagenomes</taxon>
        <taxon>organismal metagenomes</taxon>
    </lineage>
</organism>